<dbReference type="EMBL" id="FWZU01000002">
    <property type="protein sequence ID" value="SMF02866.1"/>
    <property type="molecule type" value="Genomic_DNA"/>
</dbReference>
<gene>
    <name evidence="7" type="ORF">SAMN06295933_1248</name>
</gene>
<dbReference type="PROSITE" id="PS50801">
    <property type="entry name" value="STAS"/>
    <property type="match status" value="1"/>
</dbReference>
<dbReference type="RefSeq" id="WP_085099912.1">
    <property type="nucleotide sequence ID" value="NZ_FWZU01000002.1"/>
</dbReference>
<dbReference type="InterPro" id="IPR011547">
    <property type="entry name" value="SLC26A/SulP_dom"/>
</dbReference>
<dbReference type="GO" id="GO:0055085">
    <property type="term" value="P:transmembrane transport"/>
    <property type="evidence" value="ECO:0007669"/>
    <property type="project" value="InterPro"/>
</dbReference>
<feature type="transmembrane region" description="Helical" evidence="5">
    <location>
        <begin position="292"/>
        <end position="315"/>
    </location>
</feature>
<feature type="transmembrane region" description="Helical" evidence="5">
    <location>
        <begin position="103"/>
        <end position="123"/>
    </location>
</feature>
<keyword evidence="4 5" id="KW-0472">Membrane</keyword>
<dbReference type="STRING" id="1519643.SAMN06295933_1248"/>
<dbReference type="Proteomes" id="UP000192906">
    <property type="component" value="Unassembled WGS sequence"/>
</dbReference>
<feature type="transmembrane region" description="Helical" evidence="5">
    <location>
        <begin position="27"/>
        <end position="52"/>
    </location>
</feature>
<keyword evidence="8" id="KW-1185">Reference proteome</keyword>
<feature type="transmembrane region" description="Helical" evidence="5">
    <location>
        <begin position="335"/>
        <end position="366"/>
    </location>
</feature>
<evidence type="ECO:0000256" key="3">
    <source>
        <dbReference type="ARBA" id="ARBA00022989"/>
    </source>
</evidence>
<feature type="transmembrane region" description="Helical" evidence="5">
    <location>
        <begin position="130"/>
        <end position="151"/>
    </location>
</feature>
<dbReference type="Pfam" id="PF01740">
    <property type="entry name" value="STAS"/>
    <property type="match status" value="1"/>
</dbReference>
<dbReference type="InterPro" id="IPR001902">
    <property type="entry name" value="SLC26A/SulP_fam"/>
</dbReference>
<keyword evidence="3 5" id="KW-1133">Transmembrane helix</keyword>
<feature type="domain" description="STAS" evidence="6">
    <location>
        <begin position="446"/>
        <end position="547"/>
    </location>
</feature>
<accession>A0A1X7CTH3</accession>
<dbReference type="Pfam" id="PF00916">
    <property type="entry name" value="Sulfate_transp"/>
    <property type="match status" value="1"/>
</dbReference>
<evidence type="ECO:0000256" key="1">
    <source>
        <dbReference type="ARBA" id="ARBA00004141"/>
    </source>
</evidence>
<feature type="transmembrane region" description="Helical" evidence="5">
    <location>
        <begin position="58"/>
        <end position="74"/>
    </location>
</feature>
<evidence type="ECO:0000256" key="2">
    <source>
        <dbReference type="ARBA" id="ARBA00022692"/>
    </source>
</evidence>
<evidence type="ECO:0000259" key="6">
    <source>
        <dbReference type="PROSITE" id="PS50801"/>
    </source>
</evidence>
<feature type="transmembrane region" description="Helical" evidence="5">
    <location>
        <begin position="209"/>
        <end position="226"/>
    </location>
</feature>
<dbReference type="PANTHER" id="PTHR11814">
    <property type="entry name" value="SULFATE TRANSPORTER"/>
    <property type="match status" value="1"/>
</dbReference>
<comment type="subcellular location">
    <subcellularLocation>
        <location evidence="1">Membrane</location>
        <topology evidence="1">Multi-pass membrane protein</topology>
    </subcellularLocation>
</comment>
<organism evidence="7 8">
    <name type="scientific">Desulfovibrio gilichinskyi</name>
    <dbReference type="NCBI Taxonomy" id="1519643"/>
    <lineage>
        <taxon>Bacteria</taxon>
        <taxon>Pseudomonadati</taxon>
        <taxon>Thermodesulfobacteriota</taxon>
        <taxon>Desulfovibrionia</taxon>
        <taxon>Desulfovibrionales</taxon>
        <taxon>Desulfovibrionaceae</taxon>
        <taxon>Desulfovibrio</taxon>
    </lineage>
</organism>
<evidence type="ECO:0000313" key="7">
    <source>
        <dbReference type="EMBL" id="SMF02866.1"/>
    </source>
</evidence>
<evidence type="ECO:0000313" key="8">
    <source>
        <dbReference type="Proteomes" id="UP000192906"/>
    </source>
</evidence>
<sequence>MSYLKTLSQNYQPAIIRVLKRGYSFKLFASDIGSGVTVGIVALPLAMAFAIAAGASPQQGLFTALVAGFIISGLGGSRFQIGGPTGAFVVIVGTILARHGYDGLVMAMILAGILLFLMGLFNFGQFLKFIPYPVTAGFTTGIALLIVTTQIKDFFGLDLQHVPAAFYDRIVACYNALPTFNSEALALSVGTLVVMLLIRRFVPRVPAHIVGIFFATAAVWIMGLPVETIGSRFGNIPAVLPHAHMPVFSMALVRSELPDALTIALLAGIESLLSAVVADGMTGSRHNSTVELMAQGLANIASAFFGGIPATGAIARTATNIRAGAYSPVSGLIHVATLAAFLMICSGLLYHIPLASLAAVLIVVSWDMSELHRFKRLLHAPKIDSAVLLLTFSLTVLVDLTVAVQVGVVLSALLFMKRMSEVSGVCELSLEDESINGRMLGWHDKISVYEVDGPFFFGTAQKFIDTMQFTRGVPSVLIIRLGHVYHIDATAIEALECVILKANQRGIVVILAELTTGTHKILSSMGTKRLIGMENILPDYPGAIERAKAIIKNLEEETDTKL</sequence>
<dbReference type="Gene3D" id="3.30.750.24">
    <property type="entry name" value="STAS domain"/>
    <property type="match status" value="1"/>
</dbReference>
<dbReference type="InterPro" id="IPR036513">
    <property type="entry name" value="STAS_dom_sf"/>
</dbReference>
<evidence type="ECO:0000256" key="4">
    <source>
        <dbReference type="ARBA" id="ARBA00023136"/>
    </source>
</evidence>
<dbReference type="OrthoDB" id="9771198at2"/>
<dbReference type="GO" id="GO:0016020">
    <property type="term" value="C:membrane"/>
    <property type="evidence" value="ECO:0007669"/>
    <property type="project" value="UniProtKB-SubCell"/>
</dbReference>
<dbReference type="InterPro" id="IPR002645">
    <property type="entry name" value="STAS_dom"/>
</dbReference>
<name>A0A1X7CTH3_9BACT</name>
<reference evidence="8" key="1">
    <citation type="submission" date="2017-04" db="EMBL/GenBank/DDBJ databases">
        <authorList>
            <person name="Varghese N."/>
            <person name="Submissions S."/>
        </authorList>
    </citation>
    <scope>NUCLEOTIDE SEQUENCE [LARGE SCALE GENOMIC DNA]</scope>
    <source>
        <strain evidence="8">K3S</strain>
    </source>
</reference>
<protein>
    <submittedName>
        <fullName evidence="7">Sulfate permease, SulP family</fullName>
    </submittedName>
</protein>
<feature type="transmembrane region" description="Helical" evidence="5">
    <location>
        <begin position="184"/>
        <end position="202"/>
    </location>
</feature>
<proteinExistence type="predicted"/>
<keyword evidence="2 5" id="KW-0812">Transmembrane</keyword>
<feature type="transmembrane region" description="Helical" evidence="5">
    <location>
        <begin position="387"/>
        <end position="416"/>
    </location>
</feature>
<dbReference type="CDD" id="cd07042">
    <property type="entry name" value="STAS_SulP_like_sulfate_transporter"/>
    <property type="match status" value="1"/>
</dbReference>
<dbReference type="AlphaFoldDB" id="A0A1X7CTH3"/>
<dbReference type="SUPFAM" id="SSF52091">
    <property type="entry name" value="SpoIIaa-like"/>
    <property type="match status" value="1"/>
</dbReference>
<evidence type="ECO:0000256" key="5">
    <source>
        <dbReference type="SAM" id="Phobius"/>
    </source>
</evidence>